<proteinExistence type="predicted"/>
<organism evidence="2 3">
    <name type="scientific">Paramecium primaurelia</name>
    <dbReference type="NCBI Taxonomy" id="5886"/>
    <lineage>
        <taxon>Eukaryota</taxon>
        <taxon>Sar</taxon>
        <taxon>Alveolata</taxon>
        <taxon>Ciliophora</taxon>
        <taxon>Intramacronucleata</taxon>
        <taxon>Oligohymenophorea</taxon>
        <taxon>Peniculida</taxon>
        <taxon>Parameciidae</taxon>
        <taxon>Paramecium</taxon>
    </lineage>
</organism>
<reference evidence="2" key="1">
    <citation type="submission" date="2021-01" db="EMBL/GenBank/DDBJ databases">
        <authorList>
            <consortium name="Genoscope - CEA"/>
            <person name="William W."/>
        </authorList>
    </citation>
    <scope>NUCLEOTIDE SEQUENCE</scope>
</reference>
<protein>
    <submittedName>
        <fullName evidence="2">Uncharacterized protein</fullName>
    </submittedName>
</protein>
<gene>
    <name evidence="2" type="ORF">PPRIM_AZ9-3.1.T0130195</name>
</gene>
<sequence>MSQHITNNYFQHFLKNDSQRRIKTLNSINDTNSTKIKKVIIPKNICIDKETLYEQLYHEKLRSKKLSVENQQLIGVLSQLESNINIMDQTDQRKMLSQSFLKIKQQDQEIQTLKESIQYKVQVELKRQIQDLQTQLLKYQLSSKFEGDQYELIEDNVSLLNKLESQKQYIIDLEKTRSEYILIKAKFNQLQQVLKLKEQQIQRFRDRDPLSEMNLLRNPTKNENLLMNELNVKKDEIQLLTYKLDQSQTMIQVTQNALTQLNQESKHKIQILENEKRILIERLEKLQLDYNSILEKQKQMDKYLSQFQKKKIQTSPFIYGEDSLFQSATQLPLSPTATSNDQLIVKQVRKQQIEQIVLELKLSLRKKRITLQEAENILFSNENDISINEIEKKLKEDPFTIKSSTLLARYLVEDYSEKEFVYDPDLKVPQAQVRSIFKNLLQNYTLIFDDQVIETVKIFIQHYLQDYCQKKSLSIINQDRIIDCMQLYEVKWNGKHSDYLQQEYYNKYSKFQEYEINNLLRLFEDQQ</sequence>
<evidence type="ECO:0000313" key="3">
    <source>
        <dbReference type="Proteomes" id="UP000688137"/>
    </source>
</evidence>
<dbReference type="Proteomes" id="UP000688137">
    <property type="component" value="Unassembled WGS sequence"/>
</dbReference>
<accession>A0A8S1K3P6</accession>
<name>A0A8S1K3P6_PARPR</name>
<dbReference type="AlphaFoldDB" id="A0A8S1K3P6"/>
<dbReference type="EMBL" id="CAJJDM010000010">
    <property type="protein sequence ID" value="CAD8049033.1"/>
    <property type="molecule type" value="Genomic_DNA"/>
</dbReference>
<dbReference type="OMA" id="IIPKNIC"/>
<evidence type="ECO:0000313" key="2">
    <source>
        <dbReference type="EMBL" id="CAD8049033.1"/>
    </source>
</evidence>
<comment type="caution">
    <text evidence="2">The sequence shown here is derived from an EMBL/GenBank/DDBJ whole genome shotgun (WGS) entry which is preliminary data.</text>
</comment>
<feature type="coiled-coil region" evidence="1">
    <location>
        <begin position="244"/>
        <end position="296"/>
    </location>
</feature>
<keyword evidence="3" id="KW-1185">Reference proteome</keyword>
<keyword evidence="1" id="KW-0175">Coiled coil</keyword>
<evidence type="ECO:0000256" key="1">
    <source>
        <dbReference type="SAM" id="Coils"/>
    </source>
</evidence>